<dbReference type="EMBL" id="ML145140">
    <property type="protein sequence ID" value="TBU57235.1"/>
    <property type="molecule type" value="Genomic_DNA"/>
</dbReference>
<gene>
    <name evidence="3" type="ORF">BD310DRAFT_822082</name>
</gene>
<feature type="compositionally biased region" description="Basic and acidic residues" evidence="1">
    <location>
        <begin position="156"/>
        <end position="177"/>
    </location>
</feature>
<dbReference type="AlphaFoldDB" id="A0A4Q9PSA6"/>
<reference evidence="3 4" key="1">
    <citation type="submission" date="2019-01" db="EMBL/GenBank/DDBJ databases">
        <title>Draft genome sequences of three monokaryotic isolates of the white-rot basidiomycete fungus Dichomitus squalens.</title>
        <authorList>
            <consortium name="DOE Joint Genome Institute"/>
            <person name="Lopez S.C."/>
            <person name="Andreopoulos B."/>
            <person name="Pangilinan J."/>
            <person name="Lipzen A."/>
            <person name="Riley R."/>
            <person name="Ahrendt S."/>
            <person name="Ng V."/>
            <person name="Barry K."/>
            <person name="Daum C."/>
            <person name="Grigoriev I.V."/>
            <person name="Hilden K.S."/>
            <person name="Makela M.R."/>
            <person name="de Vries R.P."/>
        </authorList>
    </citation>
    <scope>NUCLEOTIDE SEQUENCE [LARGE SCALE GENOMIC DNA]</scope>
    <source>
        <strain evidence="3 4">CBS 464.89</strain>
    </source>
</reference>
<evidence type="ECO:0000313" key="4">
    <source>
        <dbReference type="Proteomes" id="UP000292082"/>
    </source>
</evidence>
<dbReference type="InterPro" id="IPR057670">
    <property type="entry name" value="SH3_retrovirus"/>
</dbReference>
<feature type="compositionally biased region" description="Acidic residues" evidence="1">
    <location>
        <begin position="76"/>
        <end position="88"/>
    </location>
</feature>
<keyword evidence="4" id="KW-1185">Reference proteome</keyword>
<organism evidence="3 4">
    <name type="scientific">Dichomitus squalens</name>
    <dbReference type="NCBI Taxonomy" id="114155"/>
    <lineage>
        <taxon>Eukaryota</taxon>
        <taxon>Fungi</taxon>
        <taxon>Dikarya</taxon>
        <taxon>Basidiomycota</taxon>
        <taxon>Agaricomycotina</taxon>
        <taxon>Agaricomycetes</taxon>
        <taxon>Polyporales</taxon>
        <taxon>Polyporaceae</taxon>
        <taxon>Dichomitus</taxon>
    </lineage>
</organism>
<proteinExistence type="predicted"/>
<feature type="region of interest" description="Disordered" evidence="1">
    <location>
        <begin position="76"/>
        <end position="190"/>
    </location>
</feature>
<dbReference type="Pfam" id="PF25597">
    <property type="entry name" value="SH3_retrovirus"/>
    <property type="match status" value="1"/>
</dbReference>
<feature type="compositionally biased region" description="Low complexity" evidence="1">
    <location>
        <begin position="112"/>
        <end position="134"/>
    </location>
</feature>
<feature type="domain" description="Retroviral polymerase SH3-like" evidence="2">
    <location>
        <begin position="22"/>
        <end position="75"/>
    </location>
</feature>
<protein>
    <recommendedName>
        <fullName evidence="2">Retroviral polymerase SH3-like domain-containing protein</fullName>
    </recommendedName>
</protein>
<evidence type="ECO:0000259" key="2">
    <source>
        <dbReference type="Pfam" id="PF25597"/>
    </source>
</evidence>
<evidence type="ECO:0000256" key="1">
    <source>
        <dbReference type="SAM" id="MobiDB-lite"/>
    </source>
</evidence>
<accession>A0A4Q9PSA6</accession>
<feature type="non-terminal residue" evidence="3">
    <location>
        <position position="190"/>
    </location>
</feature>
<evidence type="ECO:0000313" key="3">
    <source>
        <dbReference type="EMBL" id="TBU57235.1"/>
    </source>
</evidence>
<sequence>MTPCEAFWGDKLNVAHLHPWGCEVRIHSPGGSKLAARAQTGRWVGWDEATDAHRIYWSDRRIVTVERSVRFKPDDNNVEVELEGEQDQQTEGQQEETHLKNGELVPTTSPVGADADPTTPAGTDADPTTPSTDGLLHDPVGLTHAPVATSGRPRRVQKESDYVRRLRSGEGSMDGRGRTTLPRGMSSATL</sequence>
<name>A0A4Q9PSA6_9APHY</name>
<dbReference type="Proteomes" id="UP000292082">
    <property type="component" value="Unassembled WGS sequence"/>
</dbReference>